<feature type="compositionally biased region" description="Basic and acidic residues" evidence="11">
    <location>
        <begin position="21"/>
        <end position="44"/>
    </location>
</feature>
<dbReference type="NCBIfam" id="TIGR00229">
    <property type="entry name" value="sensory_box"/>
    <property type="match status" value="3"/>
</dbReference>
<feature type="modified residue" description="4-aspartylphosphate" evidence="9">
    <location>
        <position position="903"/>
    </location>
</feature>
<dbReference type="PROSITE" id="PS50110">
    <property type="entry name" value="RESPONSE_REGULATORY"/>
    <property type="match status" value="1"/>
</dbReference>
<dbReference type="InterPro" id="IPR013655">
    <property type="entry name" value="PAS_fold_3"/>
</dbReference>
<dbReference type="PROSITE" id="PS50109">
    <property type="entry name" value="HIS_KIN"/>
    <property type="match status" value="1"/>
</dbReference>
<dbReference type="PANTHER" id="PTHR43065:SF42">
    <property type="entry name" value="TWO-COMPONENT SENSOR PPRA"/>
    <property type="match status" value="1"/>
</dbReference>
<dbReference type="PROSITE" id="PS50113">
    <property type="entry name" value="PAC"/>
    <property type="match status" value="3"/>
</dbReference>
<dbReference type="SMART" id="SM00086">
    <property type="entry name" value="PAC"/>
    <property type="match status" value="3"/>
</dbReference>
<gene>
    <name evidence="16" type="ORF">ABID43_002286</name>
</gene>
<evidence type="ECO:0000256" key="4">
    <source>
        <dbReference type="ARBA" id="ARBA00022679"/>
    </source>
</evidence>
<evidence type="ECO:0000256" key="7">
    <source>
        <dbReference type="ARBA" id="ARBA00022840"/>
    </source>
</evidence>
<keyword evidence="5" id="KW-0547">Nucleotide-binding</keyword>
<reference evidence="16 17" key="1">
    <citation type="submission" date="2024-06" db="EMBL/GenBank/DDBJ databases">
        <title>Genomic Encyclopedia of Type Strains, Phase IV (KMG-IV): sequencing the most valuable type-strain genomes for metagenomic binning, comparative biology and taxonomic classification.</title>
        <authorList>
            <person name="Goeker M."/>
        </authorList>
    </citation>
    <scope>NUCLEOTIDE SEQUENCE [LARGE SCALE GENOMIC DNA]</scope>
    <source>
        <strain evidence="16 17">DSM 21331</strain>
    </source>
</reference>
<evidence type="ECO:0000256" key="1">
    <source>
        <dbReference type="ARBA" id="ARBA00000085"/>
    </source>
</evidence>
<dbReference type="InterPro" id="IPR001610">
    <property type="entry name" value="PAC"/>
</dbReference>
<dbReference type="InterPro" id="IPR000014">
    <property type="entry name" value="PAS"/>
</dbReference>
<dbReference type="Pfam" id="PF08447">
    <property type="entry name" value="PAS_3"/>
    <property type="match status" value="2"/>
</dbReference>
<evidence type="ECO:0000259" key="12">
    <source>
        <dbReference type="PROSITE" id="PS50109"/>
    </source>
</evidence>
<protein>
    <recommendedName>
        <fullName evidence="2">histidine kinase</fullName>
        <ecNumber evidence="2">2.7.13.3</ecNumber>
    </recommendedName>
</protein>
<keyword evidence="10" id="KW-0175">Coiled coil</keyword>
<feature type="domain" description="Response regulatory" evidence="13">
    <location>
        <begin position="853"/>
        <end position="969"/>
    </location>
</feature>
<feature type="domain" description="PAC" evidence="15">
    <location>
        <begin position="117"/>
        <end position="169"/>
    </location>
</feature>
<comment type="catalytic activity">
    <reaction evidence="1">
        <text>ATP + protein L-histidine = ADP + protein N-phospho-L-histidine.</text>
        <dbReference type="EC" id="2.7.13.3"/>
    </reaction>
</comment>
<evidence type="ECO:0000256" key="6">
    <source>
        <dbReference type="ARBA" id="ARBA00022777"/>
    </source>
</evidence>
<feature type="domain" description="PAS" evidence="14">
    <location>
        <begin position="42"/>
        <end position="115"/>
    </location>
</feature>
<evidence type="ECO:0000313" key="17">
    <source>
        <dbReference type="Proteomes" id="UP001549145"/>
    </source>
</evidence>
<dbReference type="Pfam" id="PF02518">
    <property type="entry name" value="HATPase_c"/>
    <property type="match status" value="1"/>
</dbReference>
<dbReference type="SUPFAM" id="SSF47384">
    <property type="entry name" value="Homodimeric domain of signal transducing histidine kinase"/>
    <property type="match status" value="1"/>
</dbReference>
<dbReference type="InterPro" id="IPR011006">
    <property type="entry name" value="CheY-like_superfamily"/>
</dbReference>
<evidence type="ECO:0000256" key="8">
    <source>
        <dbReference type="ARBA" id="ARBA00023012"/>
    </source>
</evidence>
<dbReference type="Pfam" id="PF00512">
    <property type="entry name" value="HisKA"/>
    <property type="match status" value="1"/>
</dbReference>
<dbReference type="SMART" id="SM00387">
    <property type="entry name" value="HATPase_c"/>
    <property type="match status" value="1"/>
</dbReference>
<keyword evidence="6" id="KW-0418">Kinase</keyword>
<evidence type="ECO:0000259" key="15">
    <source>
        <dbReference type="PROSITE" id="PS50113"/>
    </source>
</evidence>
<feature type="region of interest" description="Disordered" evidence="11">
    <location>
        <begin position="21"/>
        <end position="45"/>
    </location>
</feature>
<dbReference type="InterPro" id="IPR013767">
    <property type="entry name" value="PAS_fold"/>
</dbReference>
<evidence type="ECO:0000313" key="16">
    <source>
        <dbReference type="EMBL" id="MET3692746.1"/>
    </source>
</evidence>
<dbReference type="CDD" id="cd16919">
    <property type="entry name" value="HATPase_CckA-like"/>
    <property type="match status" value="1"/>
</dbReference>
<dbReference type="Gene3D" id="2.10.70.100">
    <property type="match status" value="1"/>
</dbReference>
<dbReference type="Gene3D" id="3.30.565.10">
    <property type="entry name" value="Histidine kinase-like ATPase, C-terminal domain"/>
    <property type="match status" value="1"/>
</dbReference>
<name>A0ABV2L7I8_9HYPH</name>
<accession>A0ABV2L7I8</accession>
<dbReference type="InterPro" id="IPR003661">
    <property type="entry name" value="HisK_dim/P_dom"/>
</dbReference>
<dbReference type="SMART" id="SM00388">
    <property type="entry name" value="HisKA"/>
    <property type="match status" value="1"/>
</dbReference>
<feature type="domain" description="Histidine kinase" evidence="12">
    <location>
        <begin position="606"/>
        <end position="830"/>
    </location>
</feature>
<dbReference type="InterPro" id="IPR036097">
    <property type="entry name" value="HisK_dim/P_sf"/>
</dbReference>
<dbReference type="CDD" id="cd00130">
    <property type="entry name" value="PAS"/>
    <property type="match status" value="3"/>
</dbReference>
<dbReference type="SUPFAM" id="SSF52172">
    <property type="entry name" value="CheY-like"/>
    <property type="match status" value="1"/>
</dbReference>
<dbReference type="PANTHER" id="PTHR43065">
    <property type="entry name" value="SENSOR HISTIDINE KINASE"/>
    <property type="match status" value="1"/>
</dbReference>
<dbReference type="SUPFAM" id="SSF55874">
    <property type="entry name" value="ATPase domain of HSP90 chaperone/DNA topoisomerase II/histidine kinase"/>
    <property type="match status" value="1"/>
</dbReference>
<evidence type="ECO:0000256" key="11">
    <source>
        <dbReference type="SAM" id="MobiDB-lite"/>
    </source>
</evidence>
<feature type="coiled-coil region" evidence="10">
    <location>
        <begin position="552"/>
        <end position="597"/>
    </location>
</feature>
<dbReference type="InterPro" id="IPR004358">
    <property type="entry name" value="Sig_transdc_His_kin-like_C"/>
</dbReference>
<organism evidence="16 17">
    <name type="scientific">Methylobacterium goesingense</name>
    <dbReference type="NCBI Taxonomy" id="243690"/>
    <lineage>
        <taxon>Bacteria</taxon>
        <taxon>Pseudomonadati</taxon>
        <taxon>Pseudomonadota</taxon>
        <taxon>Alphaproteobacteria</taxon>
        <taxon>Hyphomicrobiales</taxon>
        <taxon>Methylobacteriaceae</taxon>
        <taxon>Methylobacterium</taxon>
    </lineage>
</organism>
<dbReference type="SMART" id="SM00091">
    <property type="entry name" value="PAS"/>
    <property type="match status" value="3"/>
</dbReference>
<dbReference type="InterPro" id="IPR035965">
    <property type="entry name" value="PAS-like_dom_sf"/>
</dbReference>
<evidence type="ECO:0000256" key="3">
    <source>
        <dbReference type="ARBA" id="ARBA00022553"/>
    </source>
</evidence>
<keyword evidence="8" id="KW-0902">Two-component regulatory system</keyword>
<keyword evidence="17" id="KW-1185">Reference proteome</keyword>
<dbReference type="Gene3D" id="1.10.287.130">
    <property type="match status" value="1"/>
</dbReference>
<sequence length="973" mass="106026">MSQPETDALLRRAEDLEREAARLRAEARRTGGEREGGPRPESVPHRQALLDGTTRFAIVGTDRDGAVTDWNAGATRIFGWSAAAIRGRSIAALFTPEDRAIDRHATEMRLALAQGRAEDERWHLRADGSRFWASGEMMPLRDGEGGHIGYVKVLSDRTEEHRAGDALREAEMRLRRAQEAGGIGVFSVGIDDGVLHPTPEFCRLYGLPEAAAYPATAFEGLVVAEDAHLVSTAESRRRGEPPRDVEYRIRRPDTGALRWIARRGEIERDADGRPVRFSGVARDVTEQRSARDALATSEARYRALFEAVDDGFCIIEFFDGPHGPLSDYVHVESNAGYERHTGIPGIVGRTLRDLAPAEAEGWLELYGGVLRTGTSIRFERAFPLAGRYIEVSAARIEPASRRQVSVLFRDVSDRRRAEDALRASEALARENIERVQLALAAGAIIGTWIWDLPNDRFSVDEAFARSFGLDPAAGREGLSLAQVVETVHPDDRAGLTSAIEGAIARGGAYAHQYRTRRADGRYYWLEANGRVEHGPDGTPLRFPGVLIDIEERRAGEAERARVTEQLRSLNETLEQRVAERTAELMRAEEALRQSQKMEAVGQLTGGLAHDFNNMLAGIVGSLELMQTRMLQGRVGDLERYIGAAQGAARRAAALTHRLLAFSRRQTLAPKPTDVNRLVEGMEELVRRTVGPAVSVEVVGAAGLWPTLVDPSQLENALLNLCINARDAMPDGGRIVVETGNRWLDPRGARERDLEPGQYVSLCVSDNGTGMTPDTAAKAFDPFFTTKPLGEGTGLGLSMIYGFAKQSGGQVRIYSEPGEGTMVCIYLPRHLGEAEGAEPVPDLSEAARAKLGETVLVVDDEPTVRMLVTEVLEDLGYAAIEAADGASGLKVLQSDVRIDLLVTDVGLPGGMNGRQMAEAALVSRPGLKVLFITGYAENAALNHGHLAPGMQVLVKPFALEALATRIRGLIESAD</sequence>
<keyword evidence="3 9" id="KW-0597">Phosphoprotein</keyword>
<dbReference type="InterPro" id="IPR005467">
    <property type="entry name" value="His_kinase_dom"/>
</dbReference>
<dbReference type="InterPro" id="IPR001789">
    <property type="entry name" value="Sig_transdc_resp-reg_receiver"/>
</dbReference>
<dbReference type="InterPro" id="IPR000700">
    <property type="entry name" value="PAS-assoc_C"/>
</dbReference>
<dbReference type="Gene3D" id="3.30.450.20">
    <property type="entry name" value="PAS domain"/>
    <property type="match status" value="4"/>
</dbReference>
<dbReference type="Gene3D" id="3.40.50.2300">
    <property type="match status" value="1"/>
</dbReference>
<keyword evidence="7" id="KW-0067">ATP-binding</keyword>
<dbReference type="SUPFAM" id="SSF55785">
    <property type="entry name" value="PYP-like sensor domain (PAS domain)"/>
    <property type="match status" value="4"/>
</dbReference>
<proteinExistence type="predicted"/>
<dbReference type="SMART" id="SM00448">
    <property type="entry name" value="REC"/>
    <property type="match status" value="1"/>
</dbReference>
<dbReference type="InterPro" id="IPR036890">
    <property type="entry name" value="HATPase_C_sf"/>
</dbReference>
<dbReference type="CDD" id="cd18161">
    <property type="entry name" value="REC_hyHK_blue-like"/>
    <property type="match status" value="1"/>
</dbReference>
<dbReference type="EC" id="2.7.13.3" evidence="2"/>
<dbReference type="EMBL" id="JBEPMM010000005">
    <property type="protein sequence ID" value="MET3692746.1"/>
    <property type="molecule type" value="Genomic_DNA"/>
</dbReference>
<feature type="domain" description="PAC" evidence="15">
    <location>
        <begin position="509"/>
        <end position="561"/>
    </location>
</feature>
<evidence type="ECO:0000256" key="5">
    <source>
        <dbReference type="ARBA" id="ARBA00022741"/>
    </source>
</evidence>
<evidence type="ECO:0000259" key="14">
    <source>
        <dbReference type="PROSITE" id="PS50112"/>
    </source>
</evidence>
<dbReference type="Proteomes" id="UP001549145">
    <property type="component" value="Unassembled WGS sequence"/>
</dbReference>
<dbReference type="PRINTS" id="PR00344">
    <property type="entry name" value="BCTRLSENSOR"/>
</dbReference>
<dbReference type="RefSeq" id="WP_238279296.1">
    <property type="nucleotide sequence ID" value="NZ_BPQL01000054.1"/>
</dbReference>
<dbReference type="Pfam" id="PF00989">
    <property type="entry name" value="PAS"/>
    <property type="match status" value="1"/>
</dbReference>
<evidence type="ECO:0000256" key="10">
    <source>
        <dbReference type="SAM" id="Coils"/>
    </source>
</evidence>
<dbReference type="CDD" id="cd00082">
    <property type="entry name" value="HisKA"/>
    <property type="match status" value="1"/>
</dbReference>
<evidence type="ECO:0000256" key="9">
    <source>
        <dbReference type="PROSITE-ProRule" id="PRU00169"/>
    </source>
</evidence>
<evidence type="ECO:0000259" key="13">
    <source>
        <dbReference type="PROSITE" id="PS50110"/>
    </source>
</evidence>
<evidence type="ECO:0000256" key="2">
    <source>
        <dbReference type="ARBA" id="ARBA00012438"/>
    </source>
</evidence>
<dbReference type="PROSITE" id="PS50112">
    <property type="entry name" value="PAS"/>
    <property type="match status" value="1"/>
</dbReference>
<dbReference type="Pfam" id="PF00072">
    <property type="entry name" value="Response_reg"/>
    <property type="match status" value="1"/>
</dbReference>
<dbReference type="InterPro" id="IPR003594">
    <property type="entry name" value="HATPase_dom"/>
</dbReference>
<keyword evidence="4" id="KW-0808">Transferase</keyword>
<feature type="domain" description="PAC" evidence="15">
    <location>
        <begin position="243"/>
        <end position="296"/>
    </location>
</feature>
<comment type="caution">
    <text evidence="16">The sequence shown here is derived from an EMBL/GenBank/DDBJ whole genome shotgun (WGS) entry which is preliminary data.</text>
</comment>